<evidence type="ECO:0000313" key="3">
    <source>
        <dbReference type="EMBL" id="KAF4633199.1"/>
    </source>
</evidence>
<comment type="caution">
    <text evidence="3">The sequence shown here is derived from an EMBL/GenBank/DDBJ whole genome shotgun (WGS) entry which is preliminary data.</text>
</comment>
<evidence type="ECO:0000256" key="1">
    <source>
        <dbReference type="SAM" id="MobiDB-lite"/>
    </source>
</evidence>
<feature type="compositionally biased region" description="Polar residues" evidence="1">
    <location>
        <begin position="99"/>
        <end position="109"/>
    </location>
</feature>
<dbReference type="EMBL" id="JAAMPI010000280">
    <property type="protein sequence ID" value="KAF4633199.1"/>
    <property type="molecule type" value="Genomic_DNA"/>
</dbReference>
<proteinExistence type="predicted"/>
<name>A0A8H4RNG5_9HELO</name>
<feature type="signal peptide" evidence="2">
    <location>
        <begin position="1"/>
        <end position="27"/>
    </location>
</feature>
<dbReference type="AlphaFoldDB" id="A0A8H4RNG5"/>
<evidence type="ECO:0000256" key="2">
    <source>
        <dbReference type="SAM" id="SignalP"/>
    </source>
</evidence>
<evidence type="ECO:0000313" key="4">
    <source>
        <dbReference type="Proteomes" id="UP000566819"/>
    </source>
</evidence>
<keyword evidence="4" id="KW-1185">Reference proteome</keyword>
<dbReference type="Proteomes" id="UP000566819">
    <property type="component" value="Unassembled WGS sequence"/>
</dbReference>
<protein>
    <submittedName>
        <fullName evidence="3">Uncharacterized protein</fullName>
    </submittedName>
</protein>
<accession>A0A8H4RNG5</accession>
<feature type="chain" id="PRO_5034819546" evidence="2">
    <location>
        <begin position="28"/>
        <end position="109"/>
    </location>
</feature>
<sequence>MRTRARLLSNWTTFLSILSLFSSSTTPFIPELPSSYFMIHEPTAAAITLSHRPSLLGYSFNKAIASLLTAPSLHFVTTENNAETRPLSVSSAGKHPANPATNQQSEEIP</sequence>
<keyword evidence="2" id="KW-0732">Signal</keyword>
<organism evidence="3 4">
    <name type="scientific">Cudoniella acicularis</name>
    <dbReference type="NCBI Taxonomy" id="354080"/>
    <lineage>
        <taxon>Eukaryota</taxon>
        <taxon>Fungi</taxon>
        <taxon>Dikarya</taxon>
        <taxon>Ascomycota</taxon>
        <taxon>Pezizomycotina</taxon>
        <taxon>Leotiomycetes</taxon>
        <taxon>Helotiales</taxon>
        <taxon>Tricladiaceae</taxon>
        <taxon>Cudoniella</taxon>
    </lineage>
</organism>
<gene>
    <name evidence="3" type="ORF">G7Y89_g4927</name>
</gene>
<feature type="region of interest" description="Disordered" evidence="1">
    <location>
        <begin position="84"/>
        <end position="109"/>
    </location>
</feature>
<reference evidence="3 4" key="1">
    <citation type="submission" date="2020-03" db="EMBL/GenBank/DDBJ databases">
        <title>Draft Genome Sequence of Cudoniella acicularis.</title>
        <authorList>
            <person name="Buettner E."/>
            <person name="Kellner H."/>
        </authorList>
    </citation>
    <scope>NUCLEOTIDE SEQUENCE [LARGE SCALE GENOMIC DNA]</scope>
    <source>
        <strain evidence="3 4">DSM 108380</strain>
    </source>
</reference>